<keyword evidence="3" id="KW-1185">Reference proteome</keyword>
<accession>A0ABS0WWY4</accession>
<reference evidence="2 3" key="1">
    <citation type="submission" date="2020-12" db="EMBL/GenBank/DDBJ databases">
        <title>Aureibaculum luteum sp. nov. and Aureibaculum flavum sp. nov., novel members of the family Flavobacteriaceae isolated from Antarctic intertidal sediments.</title>
        <authorList>
            <person name="He X."/>
            <person name="Zhang X."/>
        </authorList>
    </citation>
    <scope>NUCLEOTIDE SEQUENCE [LARGE SCALE GENOMIC DNA]</scope>
    <source>
        <strain evidence="2 3">A20</strain>
    </source>
</reference>
<evidence type="ECO:0000256" key="1">
    <source>
        <dbReference type="SAM" id="SignalP"/>
    </source>
</evidence>
<dbReference type="EMBL" id="JAEHFJ010000016">
    <property type="protein sequence ID" value="MBJ2176486.1"/>
    <property type="molecule type" value="Genomic_DNA"/>
</dbReference>
<evidence type="ECO:0000313" key="3">
    <source>
        <dbReference type="Proteomes" id="UP000623301"/>
    </source>
</evidence>
<organism evidence="2 3">
    <name type="scientific">Aureibaculum flavum</name>
    <dbReference type="NCBI Taxonomy" id="2795986"/>
    <lineage>
        <taxon>Bacteria</taxon>
        <taxon>Pseudomonadati</taxon>
        <taxon>Bacteroidota</taxon>
        <taxon>Flavobacteriia</taxon>
        <taxon>Flavobacteriales</taxon>
        <taxon>Flavobacteriaceae</taxon>
        <taxon>Aureibaculum</taxon>
    </lineage>
</organism>
<gene>
    <name evidence="2" type="ORF">JBL43_19705</name>
</gene>
<sequence>MKKIFVSILTLLGLSCGNPTEADNQSEKIGTGIFNTLVITSQKFEKINNAFLINLIKDNVVTLQILHGGMLEQTRTAENVFNFSFNLTFDNEKANQDKFTTLDISKDFTYYEYEGIPCYAFNAGNDTKKVSEIALLILEKVYGYNQDEVFEFEIHDQGQM</sequence>
<keyword evidence="1" id="KW-0732">Signal</keyword>
<comment type="caution">
    <text evidence="2">The sequence shown here is derived from an EMBL/GenBank/DDBJ whole genome shotgun (WGS) entry which is preliminary data.</text>
</comment>
<name>A0ABS0WWY4_9FLAO</name>
<feature type="chain" id="PRO_5046305677" evidence="1">
    <location>
        <begin position="23"/>
        <end position="160"/>
    </location>
</feature>
<proteinExistence type="predicted"/>
<dbReference type="RefSeq" id="WP_198843074.1">
    <property type="nucleotide sequence ID" value="NZ_JAEHFJ010000016.1"/>
</dbReference>
<evidence type="ECO:0000313" key="2">
    <source>
        <dbReference type="EMBL" id="MBJ2176486.1"/>
    </source>
</evidence>
<dbReference type="PROSITE" id="PS51257">
    <property type="entry name" value="PROKAR_LIPOPROTEIN"/>
    <property type="match status" value="1"/>
</dbReference>
<protein>
    <submittedName>
        <fullName evidence="2">Uncharacterized protein</fullName>
    </submittedName>
</protein>
<dbReference type="Proteomes" id="UP000623301">
    <property type="component" value="Unassembled WGS sequence"/>
</dbReference>
<feature type="signal peptide" evidence="1">
    <location>
        <begin position="1"/>
        <end position="22"/>
    </location>
</feature>